<reference evidence="1" key="1">
    <citation type="submission" date="2014-11" db="EMBL/GenBank/DDBJ databases">
        <authorList>
            <person name="Amaro Gonzalez C."/>
        </authorList>
    </citation>
    <scope>NUCLEOTIDE SEQUENCE</scope>
</reference>
<proteinExistence type="predicted"/>
<organism evidence="1">
    <name type="scientific">Anguilla anguilla</name>
    <name type="common">European freshwater eel</name>
    <name type="synonym">Muraena anguilla</name>
    <dbReference type="NCBI Taxonomy" id="7936"/>
    <lineage>
        <taxon>Eukaryota</taxon>
        <taxon>Metazoa</taxon>
        <taxon>Chordata</taxon>
        <taxon>Craniata</taxon>
        <taxon>Vertebrata</taxon>
        <taxon>Euteleostomi</taxon>
        <taxon>Actinopterygii</taxon>
        <taxon>Neopterygii</taxon>
        <taxon>Teleostei</taxon>
        <taxon>Anguilliformes</taxon>
        <taxon>Anguillidae</taxon>
        <taxon>Anguilla</taxon>
    </lineage>
</organism>
<evidence type="ECO:0000313" key="1">
    <source>
        <dbReference type="EMBL" id="JAH86475.1"/>
    </source>
</evidence>
<name>A0A0E9WA72_ANGAN</name>
<accession>A0A0E9WA72</accession>
<reference evidence="1" key="2">
    <citation type="journal article" date="2015" name="Fish Shellfish Immunol.">
        <title>Early steps in the European eel (Anguilla anguilla)-Vibrio vulnificus interaction in the gills: Role of the RtxA13 toxin.</title>
        <authorList>
            <person name="Callol A."/>
            <person name="Pajuelo D."/>
            <person name="Ebbesson L."/>
            <person name="Teles M."/>
            <person name="MacKenzie S."/>
            <person name="Amaro C."/>
        </authorList>
    </citation>
    <scope>NUCLEOTIDE SEQUENCE</scope>
</reference>
<sequence length="46" mass="5677">MQKQRGKTHDCFLYLGSAKRRQRRWVDGRFSFRFLPYINEINKVND</sequence>
<protein>
    <submittedName>
        <fullName evidence="1">Uncharacterized protein</fullName>
    </submittedName>
</protein>
<dbReference type="AlphaFoldDB" id="A0A0E9WA72"/>
<dbReference type="EMBL" id="GBXM01022102">
    <property type="protein sequence ID" value="JAH86475.1"/>
    <property type="molecule type" value="Transcribed_RNA"/>
</dbReference>